<gene>
    <name evidence="2" type="ORF">HDF16_003749</name>
</gene>
<evidence type="ECO:0000313" key="3">
    <source>
        <dbReference type="Proteomes" id="UP000540989"/>
    </source>
</evidence>
<organism evidence="2 3">
    <name type="scientific">Granulicella aggregans</name>
    <dbReference type="NCBI Taxonomy" id="474949"/>
    <lineage>
        <taxon>Bacteria</taxon>
        <taxon>Pseudomonadati</taxon>
        <taxon>Acidobacteriota</taxon>
        <taxon>Terriglobia</taxon>
        <taxon>Terriglobales</taxon>
        <taxon>Acidobacteriaceae</taxon>
        <taxon>Granulicella</taxon>
    </lineage>
</organism>
<evidence type="ECO:0000256" key="1">
    <source>
        <dbReference type="SAM" id="Phobius"/>
    </source>
</evidence>
<dbReference type="Proteomes" id="UP000540989">
    <property type="component" value="Unassembled WGS sequence"/>
</dbReference>
<dbReference type="RefSeq" id="WP_184219782.1">
    <property type="nucleotide sequence ID" value="NZ_JACHIP010000005.1"/>
</dbReference>
<keyword evidence="3" id="KW-1185">Reference proteome</keyword>
<keyword evidence="1" id="KW-0472">Membrane</keyword>
<accession>A0A7W8E4Y1</accession>
<reference evidence="2 3" key="1">
    <citation type="submission" date="2020-08" db="EMBL/GenBank/DDBJ databases">
        <title>Genomic Encyclopedia of Type Strains, Phase IV (KMG-V): Genome sequencing to study the core and pangenomes of soil and plant-associated prokaryotes.</title>
        <authorList>
            <person name="Whitman W."/>
        </authorList>
    </citation>
    <scope>NUCLEOTIDE SEQUENCE [LARGE SCALE GENOMIC DNA]</scope>
    <source>
        <strain evidence="2 3">M8UP14</strain>
    </source>
</reference>
<dbReference type="EMBL" id="JACHIP010000005">
    <property type="protein sequence ID" value="MBB5059026.1"/>
    <property type="molecule type" value="Genomic_DNA"/>
</dbReference>
<feature type="transmembrane region" description="Helical" evidence="1">
    <location>
        <begin position="12"/>
        <end position="30"/>
    </location>
</feature>
<keyword evidence="1" id="KW-1133">Transmembrane helix</keyword>
<proteinExistence type="predicted"/>
<protein>
    <submittedName>
        <fullName evidence="2">Uncharacterized protein</fullName>
    </submittedName>
</protein>
<sequence length="218" mass="22985">MSLGASDKDKIIRYGVIGGALLVVVVYGYLQLRTPDSPPPVVSPSIMLPPVKTTPAGSDRATATALPSGVVTKGVKDAIKVGTTASQYDPSLRMGAMLVAESLKYSGTGRNIFSDSPVTALAPIIKPIASVRNTGPVQPVEQVYVPPPPPPIDLKFFGTATKADGSRQAFLLHGDDVFLAATGTIVQRRYKIGTISANSVEVEDMTNNNKQNLPLQKN</sequence>
<keyword evidence="1" id="KW-0812">Transmembrane</keyword>
<evidence type="ECO:0000313" key="2">
    <source>
        <dbReference type="EMBL" id="MBB5059026.1"/>
    </source>
</evidence>
<name>A0A7W8E4Y1_9BACT</name>
<dbReference type="AlphaFoldDB" id="A0A7W8E4Y1"/>
<comment type="caution">
    <text evidence="2">The sequence shown here is derived from an EMBL/GenBank/DDBJ whole genome shotgun (WGS) entry which is preliminary data.</text>
</comment>